<accession>A0A1M4XT58</accession>
<dbReference type="Gene3D" id="3.20.20.210">
    <property type="match status" value="1"/>
</dbReference>
<keyword evidence="9" id="KW-1185">Reference proteome</keyword>
<dbReference type="STRING" id="1122155.SAMN02745158_02113"/>
<dbReference type="GO" id="GO:0006779">
    <property type="term" value="P:porphyrin-containing compound biosynthetic process"/>
    <property type="evidence" value="ECO:0007669"/>
    <property type="project" value="InterPro"/>
</dbReference>
<sequence>MEMTSKERVMAAFARKPVDRAPVINPTSVITMDSMRAYGLKFPDVHLDGEKMALAAAAGRELLGFDSVMPKFSVVHSAAALGAEVEWGKGDAMPVIRRHPIKDPSQVKIPSDFLDRQPVKVVLDAIRLLKKRYGDEVAIIGKVFGPWTTAYNMCGTEQFLLETALDPEKASAYLEAFAPVSVMFAEAQFEAGADIILWGDHVSGDLCSPKAYEEFLLPIHKRINHGWLKKSGPVIMHACGKTLDRIALISESGFEAFHFDSRNDAGEMLKLAGDKILLTGGVNNPKLLFKGTPEEIKKQVFDLLDTGIVLISPECAVPVLTPNQNLIAIVDAVKEYSKIHK</sequence>
<gene>
    <name evidence="8" type="ORF">SAMN02745158_02113</name>
</gene>
<dbReference type="InterPro" id="IPR052024">
    <property type="entry name" value="Methanogen_methyltrans"/>
</dbReference>
<dbReference type="InterPro" id="IPR006360">
    <property type="entry name" value="Mtase_MtaA_CmuA"/>
</dbReference>
<dbReference type="GO" id="GO:0004853">
    <property type="term" value="F:uroporphyrinogen decarboxylase activity"/>
    <property type="evidence" value="ECO:0007669"/>
    <property type="project" value="InterPro"/>
</dbReference>
<evidence type="ECO:0000313" key="9">
    <source>
        <dbReference type="Proteomes" id="UP000184245"/>
    </source>
</evidence>
<keyword evidence="4" id="KW-0479">Metal-binding</keyword>
<keyword evidence="2 8" id="KW-0489">Methyltransferase</keyword>
<reference evidence="8 9" key="1">
    <citation type="submission" date="2016-11" db="EMBL/GenBank/DDBJ databases">
        <authorList>
            <person name="Jaros S."/>
            <person name="Januszkiewicz K."/>
            <person name="Wedrychowicz H."/>
        </authorList>
    </citation>
    <scope>NUCLEOTIDE SEQUENCE [LARGE SCALE GENOMIC DNA]</scope>
    <source>
        <strain evidence="8 9">DSM 17459</strain>
    </source>
</reference>
<keyword evidence="3 8" id="KW-0808">Transferase</keyword>
<evidence type="ECO:0000256" key="4">
    <source>
        <dbReference type="ARBA" id="ARBA00022723"/>
    </source>
</evidence>
<evidence type="ECO:0000256" key="5">
    <source>
        <dbReference type="ARBA" id="ARBA00022833"/>
    </source>
</evidence>
<name>A0A1M4XT58_9CLOT</name>
<dbReference type="InterPro" id="IPR000257">
    <property type="entry name" value="Uroporphyrinogen_deCOase"/>
</dbReference>
<dbReference type="RefSeq" id="WP_103711216.1">
    <property type="nucleotide sequence ID" value="NZ_FQVI01000009.1"/>
</dbReference>
<dbReference type="OrthoDB" id="8452307at2"/>
<evidence type="ECO:0000256" key="1">
    <source>
        <dbReference type="ARBA" id="ARBA00001947"/>
    </source>
</evidence>
<evidence type="ECO:0000259" key="7">
    <source>
        <dbReference type="Pfam" id="PF01208"/>
    </source>
</evidence>
<dbReference type="NCBIfam" id="NF004889">
    <property type="entry name" value="PRK06252.1"/>
    <property type="match status" value="1"/>
</dbReference>
<protein>
    <submittedName>
        <fullName evidence="8">[methyl-Co(III) methanol-specific corrinoid protein]:coenzyme M methyltransferase</fullName>
    </submittedName>
</protein>
<dbReference type="EMBL" id="FQVI01000009">
    <property type="protein sequence ID" value="SHE96463.1"/>
    <property type="molecule type" value="Genomic_DNA"/>
</dbReference>
<dbReference type="InterPro" id="IPR038071">
    <property type="entry name" value="UROD/MetE-like_sf"/>
</dbReference>
<dbReference type="GO" id="GO:0008168">
    <property type="term" value="F:methyltransferase activity"/>
    <property type="evidence" value="ECO:0007669"/>
    <property type="project" value="UniProtKB-KW"/>
</dbReference>
<dbReference type="GO" id="GO:0015948">
    <property type="term" value="P:methanogenesis"/>
    <property type="evidence" value="ECO:0007669"/>
    <property type="project" value="UniProtKB-KW"/>
</dbReference>
<dbReference type="GO" id="GO:0032259">
    <property type="term" value="P:methylation"/>
    <property type="evidence" value="ECO:0007669"/>
    <property type="project" value="UniProtKB-KW"/>
</dbReference>
<evidence type="ECO:0000256" key="3">
    <source>
        <dbReference type="ARBA" id="ARBA00022679"/>
    </source>
</evidence>
<dbReference type="Proteomes" id="UP000184245">
    <property type="component" value="Unassembled WGS sequence"/>
</dbReference>
<proteinExistence type="predicted"/>
<dbReference type="GO" id="GO:0006730">
    <property type="term" value="P:one-carbon metabolic process"/>
    <property type="evidence" value="ECO:0007669"/>
    <property type="project" value="InterPro"/>
</dbReference>
<dbReference type="PANTHER" id="PTHR47099">
    <property type="entry name" value="METHYLCOBAMIDE:COM METHYLTRANSFERASE MTBA"/>
    <property type="match status" value="1"/>
</dbReference>
<organism evidence="8 9">
    <name type="scientific">Lactonifactor longoviformis DSM 17459</name>
    <dbReference type="NCBI Taxonomy" id="1122155"/>
    <lineage>
        <taxon>Bacteria</taxon>
        <taxon>Bacillati</taxon>
        <taxon>Bacillota</taxon>
        <taxon>Clostridia</taxon>
        <taxon>Eubacteriales</taxon>
        <taxon>Clostridiaceae</taxon>
        <taxon>Lactonifactor</taxon>
    </lineage>
</organism>
<feature type="domain" description="Uroporphyrinogen decarboxylase (URO-D)" evidence="7">
    <location>
        <begin position="4"/>
        <end position="336"/>
    </location>
</feature>
<dbReference type="AlphaFoldDB" id="A0A1M4XT58"/>
<evidence type="ECO:0000256" key="6">
    <source>
        <dbReference type="ARBA" id="ARBA00022994"/>
    </source>
</evidence>
<evidence type="ECO:0000256" key="2">
    <source>
        <dbReference type="ARBA" id="ARBA00022603"/>
    </source>
</evidence>
<comment type="cofactor">
    <cofactor evidence="1">
        <name>Zn(2+)</name>
        <dbReference type="ChEBI" id="CHEBI:29105"/>
    </cofactor>
</comment>
<evidence type="ECO:0000313" key="8">
    <source>
        <dbReference type="EMBL" id="SHE96463.1"/>
    </source>
</evidence>
<dbReference type="NCBIfam" id="TIGR01463">
    <property type="entry name" value="mtaA_cmuA"/>
    <property type="match status" value="1"/>
</dbReference>
<dbReference type="GO" id="GO:0046872">
    <property type="term" value="F:metal ion binding"/>
    <property type="evidence" value="ECO:0007669"/>
    <property type="project" value="UniProtKB-KW"/>
</dbReference>
<keyword evidence="6" id="KW-0484">Methanogenesis</keyword>
<dbReference type="Pfam" id="PF01208">
    <property type="entry name" value="URO-D"/>
    <property type="match status" value="1"/>
</dbReference>
<dbReference type="SUPFAM" id="SSF51726">
    <property type="entry name" value="UROD/MetE-like"/>
    <property type="match status" value="1"/>
</dbReference>
<keyword evidence="5" id="KW-0862">Zinc</keyword>
<dbReference type="PANTHER" id="PTHR47099:SF1">
    <property type="entry name" value="METHYLCOBAMIDE:COM METHYLTRANSFERASE MTBA"/>
    <property type="match status" value="1"/>
</dbReference>